<dbReference type="KEGG" id="acr:Acry_1567"/>
<dbReference type="GO" id="GO:0032259">
    <property type="term" value="P:methylation"/>
    <property type="evidence" value="ECO:0007669"/>
    <property type="project" value="UniProtKB-KW"/>
</dbReference>
<dbReference type="NCBIfam" id="TIGR01444">
    <property type="entry name" value="fkbM_fam"/>
    <property type="match status" value="1"/>
</dbReference>
<dbReference type="GO" id="GO:0008168">
    <property type="term" value="F:methyltransferase activity"/>
    <property type="evidence" value="ECO:0007669"/>
    <property type="project" value="UniProtKB-KW"/>
</dbReference>
<dbReference type="eggNOG" id="COG4122">
    <property type="taxonomic scope" value="Bacteria"/>
</dbReference>
<organism evidence="2 3">
    <name type="scientific">Acidiphilium cryptum (strain JF-5)</name>
    <dbReference type="NCBI Taxonomy" id="349163"/>
    <lineage>
        <taxon>Bacteria</taxon>
        <taxon>Pseudomonadati</taxon>
        <taxon>Pseudomonadota</taxon>
        <taxon>Alphaproteobacteria</taxon>
        <taxon>Acetobacterales</taxon>
        <taxon>Acidocellaceae</taxon>
        <taxon>Acidiphilium</taxon>
    </lineage>
</organism>
<reference evidence="2 3" key="1">
    <citation type="submission" date="2007-05" db="EMBL/GenBank/DDBJ databases">
        <title>Complete sequence of chromosome of Acidiphilium cryptum JF-5.</title>
        <authorList>
            <consortium name="US DOE Joint Genome Institute"/>
            <person name="Copeland A."/>
            <person name="Lucas S."/>
            <person name="Lapidus A."/>
            <person name="Barry K."/>
            <person name="Detter J.C."/>
            <person name="Glavina del Rio T."/>
            <person name="Hammon N."/>
            <person name="Israni S."/>
            <person name="Dalin E."/>
            <person name="Tice H."/>
            <person name="Pitluck S."/>
            <person name="Sims D."/>
            <person name="Brettin T."/>
            <person name="Bruce D."/>
            <person name="Han C."/>
            <person name="Schmutz J."/>
            <person name="Larimer F."/>
            <person name="Land M."/>
            <person name="Hauser L."/>
            <person name="Kyrpides N."/>
            <person name="Kim E."/>
            <person name="Magnuson T."/>
            <person name="Richardson P."/>
        </authorList>
    </citation>
    <scope>NUCLEOTIDE SEQUENCE [LARGE SCALE GENOMIC DNA]</scope>
    <source>
        <strain evidence="2 3">JF-5</strain>
    </source>
</reference>
<dbReference type="InterPro" id="IPR052514">
    <property type="entry name" value="SAM-dependent_MTase"/>
</dbReference>
<keyword evidence="3" id="KW-1185">Reference proteome</keyword>
<dbReference type="STRING" id="349163.Acry_1567"/>
<dbReference type="EMBL" id="CP000697">
    <property type="protein sequence ID" value="ABQ30773.1"/>
    <property type="molecule type" value="Genomic_DNA"/>
</dbReference>
<dbReference type="Proteomes" id="UP000000245">
    <property type="component" value="Chromosome"/>
</dbReference>
<gene>
    <name evidence="2" type="ordered locus">Acry_1567</name>
</gene>
<protein>
    <submittedName>
        <fullName evidence="2">Methyltransferase FkbM family</fullName>
    </submittedName>
</protein>
<accession>A5FYU1</accession>
<dbReference type="PANTHER" id="PTHR34203:SF15">
    <property type="entry name" value="SLL1173 PROTEIN"/>
    <property type="match status" value="1"/>
</dbReference>
<dbReference type="SUPFAM" id="SSF53335">
    <property type="entry name" value="S-adenosyl-L-methionine-dependent methyltransferases"/>
    <property type="match status" value="1"/>
</dbReference>
<dbReference type="RefSeq" id="WP_007423240.1">
    <property type="nucleotide sequence ID" value="NC_009484.1"/>
</dbReference>
<dbReference type="AlphaFoldDB" id="A5FYU1"/>
<feature type="domain" description="Methyltransferase FkbM" evidence="1">
    <location>
        <begin position="53"/>
        <end position="183"/>
    </location>
</feature>
<dbReference type="PANTHER" id="PTHR34203">
    <property type="entry name" value="METHYLTRANSFERASE, FKBM FAMILY PROTEIN"/>
    <property type="match status" value="1"/>
</dbReference>
<keyword evidence="2" id="KW-0489">Methyltransferase</keyword>
<keyword evidence="2" id="KW-0808">Transferase</keyword>
<dbReference type="Gene3D" id="3.40.50.150">
    <property type="entry name" value="Vaccinia Virus protein VP39"/>
    <property type="match status" value="1"/>
</dbReference>
<dbReference type="InterPro" id="IPR006342">
    <property type="entry name" value="FkbM_mtfrase"/>
</dbReference>
<proteinExistence type="predicted"/>
<dbReference type="Pfam" id="PF05050">
    <property type="entry name" value="Methyltransf_21"/>
    <property type="match status" value="1"/>
</dbReference>
<dbReference type="InterPro" id="IPR029063">
    <property type="entry name" value="SAM-dependent_MTases_sf"/>
</dbReference>
<sequence>MSIKQIGFLVGDKAATLSGAHPAYLSAFDGQQTAGNALSGFIKALPENALYVDIGANVGATVVAAALLRPDITIVAFEPVPSNFQLLVRNVADNGLTNCKLVNAAVGDRTGEVLISDNGPWSLIGAGSVSVPLVTLDDYFQTTPQGRPVDLLKVDVEGYEPQVIFGAKRTIEQSRAPIFMEFNSWTLLCQGCNPLNFAAQLWSIFSVSDPQGSPLPSSEVFVHDNLVKHGCVEDVVLRLNNISALRSFLFNMDPVRQELESVYASTSWRLTAPLRRLKGFISR</sequence>
<evidence type="ECO:0000313" key="3">
    <source>
        <dbReference type="Proteomes" id="UP000000245"/>
    </source>
</evidence>
<dbReference type="HOGENOM" id="CLU_983167_0_0_5"/>
<name>A5FYU1_ACICJ</name>
<evidence type="ECO:0000313" key="2">
    <source>
        <dbReference type="EMBL" id="ABQ30773.1"/>
    </source>
</evidence>
<evidence type="ECO:0000259" key="1">
    <source>
        <dbReference type="Pfam" id="PF05050"/>
    </source>
</evidence>